<protein>
    <submittedName>
        <fullName evidence="1">Uncharacterized protein</fullName>
    </submittedName>
</protein>
<organism evidence="1 2">
    <name type="scientific">Candidatus Magnetoglobus multicellularis str. Araruama</name>
    <dbReference type="NCBI Taxonomy" id="890399"/>
    <lineage>
        <taxon>Bacteria</taxon>
        <taxon>Pseudomonadati</taxon>
        <taxon>Thermodesulfobacteriota</taxon>
        <taxon>Desulfobacteria</taxon>
        <taxon>Desulfobacterales</taxon>
        <taxon>Desulfobacteraceae</taxon>
        <taxon>Candidatus Magnetoglobus</taxon>
    </lineage>
</organism>
<name>A0A1V1NSX7_9BACT</name>
<comment type="caution">
    <text evidence="1">The sequence shown here is derived from an EMBL/GenBank/DDBJ whole genome shotgun (WGS) entry which is preliminary data.</text>
</comment>
<sequence>MHNFTINSRKNSVYGVVYDQNFSKFQLLIPPSNREMQTRIEIYAKSTENPDTLEFYFEEQIDVDNKCIEFEKEYFRFKNKPDKLVTEIEYYHEKDNKFKPRPSILLTIGTKVEKIEHDDYCFIFKDEGEWTISKTIHNNEWKETEIKGIKYYMATINKYKANDLDYDWPGKVVNGQYQIPIGRSAPLTKGKPLYIYITKDENLDKTIEFSMSKTVFKNEKVNISKNHFHLQDKNYRFDTGLAGTIQTNFIENQPSILLPAIIK</sequence>
<accession>A0A1V1NSX7</accession>
<dbReference type="EMBL" id="ATBP01002599">
    <property type="protein sequence ID" value="ETR65675.1"/>
    <property type="molecule type" value="Genomic_DNA"/>
</dbReference>
<gene>
    <name evidence="1" type="ORF">OMM_05959</name>
</gene>
<evidence type="ECO:0000313" key="2">
    <source>
        <dbReference type="Proteomes" id="UP000189670"/>
    </source>
</evidence>
<reference evidence="2" key="1">
    <citation type="submission" date="2012-11" db="EMBL/GenBank/DDBJ databases">
        <authorList>
            <person name="Lucero-Rivera Y.E."/>
            <person name="Tovar-Ramirez D."/>
        </authorList>
    </citation>
    <scope>NUCLEOTIDE SEQUENCE [LARGE SCALE GENOMIC DNA]</scope>
    <source>
        <strain evidence="2">Araruama</strain>
    </source>
</reference>
<dbReference type="AlphaFoldDB" id="A0A1V1NSX7"/>
<proteinExistence type="predicted"/>
<evidence type="ECO:0000313" key="1">
    <source>
        <dbReference type="EMBL" id="ETR65675.1"/>
    </source>
</evidence>
<dbReference type="Proteomes" id="UP000189670">
    <property type="component" value="Unassembled WGS sequence"/>
</dbReference>